<dbReference type="EMBL" id="VIVR01000001">
    <property type="protein sequence ID" value="TWE15163.1"/>
    <property type="molecule type" value="Genomic_DNA"/>
</dbReference>
<reference evidence="3 4" key="1">
    <citation type="submission" date="2019-06" db="EMBL/GenBank/DDBJ databases">
        <title>Sequencing the genomes of 1000 actinobacteria strains.</title>
        <authorList>
            <person name="Klenk H.-P."/>
        </authorList>
    </citation>
    <scope>NUCLEOTIDE SEQUENCE [LARGE SCALE GENOMIC DNA]</scope>
    <source>
        <strain evidence="3 4">DSM 41649</strain>
    </source>
</reference>
<feature type="domain" description="Ricin B lectin" evidence="2">
    <location>
        <begin position="114"/>
        <end position="240"/>
    </location>
</feature>
<dbReference type="OrthoDB" id="99456at2"/>
<name>A0A561EHW4_9ACTN</name>
<dbReference type="Gene3D" id="2.80.10.50">
    <property type="match status" value="2"/>
</dbReference>
<dbReference type="SMART" id="SM00458">
    <property type="entry name" value="RICIN"/>
    <property type="match status" value="1"/>
</dbReference>
<dbReference type="PROSITE" id="PS50231">
    <property type="entry name" value="RICIN_B_LECTIN"/>
    <property type="match status" value="1"/>
</dbReference>
<organism evidence="3 4">
    <name type="scientific">Kitasatospora atroaurantiaca</name>
    <dbReference type="NCBI Taxonomy" id="285545"/>
    <lineage>
        <taxon>Bacteria</taxon>
        <taxon>Bacillati</taxon>
        <taxon>Actinomycetota</taxon>
        <taxon>Actinomycetes</taxon>
        <taxon>Kitasatosporales</taxon>
        <taxon>Streptomycetaceae</taxon>
        <taxon>Kitasatospora</taxon>
    </lineage>
</organism>
<sequence>MKLARTLAAALMAVFAMVLVLPSGATAATLPQSGTAQAALTAVPTVPKDFTGEGYGPANIAEPAAWDSAYAQAAAEGYPSYLCRHTLGPAYIQIGSGDYYQVLVKISCTPPPPEGSGQIISVANGKCVDVKDGSKSDGAPIQLYSCNGGANQLWKLEADGTVRSMGRCMDVQYAKTDNGSVLGLNTCHDGTNQKWELLPGGKLRGVQSGKCLDVNYYWIFNRLVIWDCSSARPYQQWRGTAIGL</sequence>
<dbReference type="GO" id="GO:0030246">
    <property type="term" value="F:carbohydrate binding"/>
    <property type="evidence" value="ECO:0007669"/>
    <property type="project" value="UniProtKB-KW"/>
</dbReference>
<dbReference type="Pfam" id="PF00652">
    <property type="entry name" value="Ricin_B_lectin"/>
    <property type="match status" value="1"/>
</dbReference>
<keyword evidence="4" id="KW-1185">Reference proteome</keyword>
<protein>
    <submittedName>
        <fullName evidence="3">Ricin-type beta-trefoil lectin protein</fullName>
    </submittedName>
</protein>
<feature type="chain" id="PRO_5021866231" evidence="1">
    <location>
        <begin position="28"/>
        <end position="244"/>
    </location>
</feature>
<feature type="signal peptide" evidence="1">
    <location>
        <begin position="1"/>
        <end position="27"/>
    </location>
</feature>
<evidence type="ECO:0000313" key="4">
    <source>
        <dbReference type="Proteomes" id="UP000318416"/>
    </source>
</evidence>
<evidence type="ECO:0000313" key="3">
    <source>
        <dbReference type="EMBL" id="TWE15163.1"/>
    </source>
</evidence>
<gene>
    <name evidence="3" type="ORF">FB465_0035</name>
</gene>
<accession>A0A561EHW4</accession>
<comment type="caution">
    <text evidence="3">The sequence shown here is derived from an EMBL/GenBank/DDBJ whole genome shotgun (WGS) entry which is preliminary data.</text>
</comment>
<dbReference type="InterPro" id="IPR035992">
    <property type="entry name" value="Ricin_B-like_lectins"/>
</dbReference>
<keyword evidence="3" id="KW-0430">Lectin</keyword>
<dbReference type="AlphaFoldDB" id="A0A561EHW4"/>
<dbReference type="InterPro" id="IPR000772">
    <property type="entry name" value="Ricin_B_lectin"/>
</dbReference>
<dbReference type="CDD" id="cd00161">
    <property type="entry name" value="beta-trefoil_Ricin-like"/>
    <property type="match status" value="1"/>
</dbReference>
<dbReference type="RefSeq" id="WP_145786539.1">
    <property type="nucleotide sequence ID" value="NZ_BAAABR010000084.1"/>
</dbReference>
<evidence type="ECO:0000259" key="2">
    <source>
        <dbReference type="SMART" id="SM00458"/>
    </source>
</evidence>
<dbReference type="SUPFAM" id="SSF50370">
    <property type="entry name" value="Ricin B-like lectins"/>
    <property type="match status" value="1"/>
</dbReference>
<proteinExistence type="predicted"/>
<keyword evidence="1" id="KW-0732">Signal</keyword>
<evidence type="ECO:0000256" key="1">
    <source>
        <dbReference type="SAM" id="SignalP"/>
    </source>
</evidence>
<dbReference type="Proteomes" id="UP000318416">
    <property type="component" value="Unassembled WGS sequence"/>
</dbReference>